<dbReference type="Gene3D" id="1.25.40.390">
    <property type="match status" value="1"/>
</dbReference>
<reference evidence="9" key="1">
    <citation type="submission" date="2016-04" db="EMBL/GenBank/DDBJ databases">
        <authorList>
            <person name="Chen L."/>
            <person name="Zhuang W."/>
            <person name="Wang G."/>
        </authorList>
    </citation>
    <scope>NUCLEOTIDE SEQUENCE [LARGE SCALE GENOMIC DNA]</scope>
    <source>
        <strain evidence="9">17621</strain>
    </source>
</reference>
<evidence type="ECO:0000313" key="9">
    <source>
        <dbReference type="Proteomes" id="UP000192610"/>
    </source>
</evidence>
<keyword evidence="5" id="KW-0998">Cell outer membrane</keyword>
<comment type="subcellular location">
    <subcellularLocation>
        <location evidence="1">Cell outer membrane</location>
    </subcellularLocation>
</comment>
<comment type="similarity">
    <text evidence="2">Belongs to the SusD family.</text>
</comment>
<protein>
    <recommendedName>
        <fullName evidence="10">RagB/SusD family nutrient uptake outer membrane protein</fullName>
    </recommendedName>
</protein>
<dbReference type="STRING" id="354355.SAMN05660816_02632"/>
<dbReference type="SUPFAM" id="SSF48452">
    <property type="entry name" value="TPR-like"/>
    <property type="match status" value="1"/>
</dbReference>
<evidence type="ECO:0000313" key="8">
    <source>
        <dbReference type="EMBL" id="OQP38778.1"/>
    </source>
</evidence>
<dbReference type="OrthoDB" id="5694214at2"/>
<feature type="domain" description="RagB/SusD" evidence="6">
    <location>
        <begin position="325"/>
        <end position="672"/>
    </location>
</feature>
<dbReference type="GO" id="GO:0009279">
    <property type="term" value="C:cell outer membrane"/>
    <property type="evidence" value="ECO:0007669"/>
    <property type="project" value="UniProtKB-SubCell"/>
</dbReference>
<dbReference type="RefSeq" id="WP_081204787.1">
    <property type="nucleotide sequence ID" value="NZ_FOCZ01000004.1"/>
</dbReference>
<evidence type="ECO:0000256" key="1">
    <source>
        <dbReference type="ARBA" id="ARBA00004442"/>
    </source>
</evidence>
<evidence type="ECO:0000256" key="2">
    <source>
        <dbReference type="ARBA" id="ARBA00006275"/>
    </source>
</evidence>
<name>A0A1V9DY27_9BACT</name>
<dbReference type="Pfam" id="PF14322">
    <property type="entry name" value="SusD-like_3"/>
    <property type="match status" value="1"/>
</dbReference>
<dbReference type="InterPro" id="IPR011990">
    <property type="entry name" value="TPR-like_helical_dom_sf"/>
</dbReference>
<evidence type="ECO:0008006" key="10">
    <source>
        <dbReference type="Google" id="ProtNLM"/>
    </source>
</evidence>
<evidence type="ECO:0000259" key="7">
    <source>
        <dbReference type="Pfam" id="PF14322"/>
    </source>
</evidence>
<dbReference type="InterPro" id="IPR033985">
    <property type="entry name" value="SusD-like_N"/>
</dbReference>
<dbReference type="Proteomes" id="UP000192610">
    <property type="component" value="Unassembled WGS sequence"/>
</dbReference>
<organism evidence="8 9">
    <name type="scientific">Niastella yeongjuensis</name>
    <dbReference type="NCBI Taxonomy" id="354355"/>
    <lineage>
        <taxon>Bacteria</taxon>
        <taxon>Pseudomonadati</taxon>
        <taxon>Bacteroidota</taxon>
        <taxon>Chitinophagia</taxon>
        <taxon>Chitinophagales</taxon>
        <taxon>Chitinophagaceae</taxon>
        <taxon>Niastella</taxon>
    </lineage>
</organism>
<accession>A0A1V9DY27</accession>
<comment type="caution">
    <text evidence="8">The sequence shown here is derived from an EMBL/GenBank/DDBJ whole genome shotgun (WGS) entry which is preliminary data.</text>
</comment>
<keyword evidence="9" id="KW-1185">Reference proteome</keyword>
<dbReference type="Pfam" id="PF07980">
    <property type="entry name" value="SusD_RagB"/>
    <property type="match status" value="1"/>
</dbReference>
<evidence type="ECO:0000256" key="3">
    <source>
        <dbReference type="ARBA" id="ARBA00022729"/>
    </source>
</evidence>
<feature type="domain" description="SusD-like N-terminal" evidence="7">
    <location>
        <begin position="24"/>
        <end position="238"/>
    </location>
</feature>
<evidence type="ECO:0000256" key="5">
    <source>
        <dbReference type="ARBA" id="ARBA00023237"/>
    </source>
</evidence>
<dbReference type="EMBL" id="LVXG01000082">
    <property type="protein sequence ID" value="OQP38778.1"/>
    <property type="molecule type" value="Genomic_DNA"/>
</dbReference>
<keyword evidence="4" id="KW-0472">Membrane</keyword>
<gene>
    <name evidence="8" type="ORF">A4H97_18855</name>
</gene>
<proteinExistence type="inferred from homology"/>
<dbReference type="InterPro" id="IPR012944">
    <property type="entry name" value="SusD_RagB_dom"/>
</dbReference>
<keyword evidence="3" id="KW-0732">Signal</keyword>
<dbReference type="PROSITE" id="PS51257">
    <property type="entry name" value="PROKAR_LIPOPROTEIN"/>
    <property type="match status" value="1"/>
</dbReference>
<evidence type="ECO:0000259" key="6">
    <source>
        <dbReference type="Pfam" id="PF07980"/>
    </source>
</evidence>
<evidence type="ECO:0000256" key="4">
    <source>
        <dbReference type="ARBA" id="ARBA00023136"/>
    </source>
</evidence>
<dbReference type="AlphaFoldDB" id="A0A1V9DY27"/>
<sequence>MKRNYKLTIVAAALLAGIIGCKKDFLEEKRDLGGVNEEVFKDSLEAQAYVDYIYGLFQPAAGQPAALWNIATNNTQFDQVTEELPGEVTWNKVWANVSYVNAQALNYFGTPPGTSIANNTWTRMKQINLFLDNIDKYGLPEGTRTRLKGQMYYWRAFQYFDLVRLYGGVPLVLHSQAAVAAADNPDLKVPRSSTSETFTQIYADLDSAITMLPAKWVATDWGRITSVGALAFKGRVALTYASPLFNRNDDGALWQKAYDINKAAKDLADKSGFGLYKSGVTTDGSAFENVFLKELDNPEALILYGFNTNTSDQIAKANGWENSCRAKEFLGGGSLNATKQMMDAFPMKDGKKIDEPGNYIYGLDSFYKDRDPRFYKTFAYNGAKWPYKENPNARVWTYKWYPKFQANTKDTVLSGTTELKGANSSGVYVRKATSPNASNNTNGSFALNGLDYMELRYTELLLNLAEAAVGINNLGDAMTYLKNIRERAGIENRDGSYGLSAVSGRDPMFAAVLNERKIELAYEGKRFWDLRRWMLFNNDFGTCARLGVKPLDGTRRTGIKIIVYKDKAAGTLYIADAKSDPFSRTNYTATSGAPILDRDNTTTYPAGVAPNQDSLVNYLYRNYFVVKEKDDLESTAQPNTIWNFKWYNEYYFFGLNQAIINNSPYLEQTKGWDGLYGPGTFDPLKF</sequence>